<organism evidence="9 10">
    <name type="scientific">Demequina capsici</name>
    <dbReference type="NCBI Taxonomy" id="3075620"/>
    <lineage>
        <taxon>Bacteria</taxon>
        <taxon>Bacillati</taxon>
        <taxon>Actinomycetota</taxon>
        <taxon>Actinomycetes</taxon>
        <taxon>Micrococcales</taxon>
        <taxon>Demequinaceae</taxon>
        <taxon>Demequina</taxon>
    </lineage>
</organism>
<evidence type="ECO:0000313" key="9">
    <source>
        <dbReference type="EMBL" id="WNM25211.1"/>
    </source>
</evidence>
<keyword evidence="3" id="KW-0472">Membrane</keyword>
<feature type="signal peptide" evidence="8">
    <location>
        <begin position="1"/>
        <end position="20"/>
    </location>
</feature>
<evidence type="ECO:0000256" key="5">
    <source>
        <dbReference type="ARBA" id="ARBA00023288"/>
    </source>
</evidence>
<dbReference type="PANTHER" id="PTHR30429">
    <property type="entry name" value="D-METHIONINE-BINDING LIPOPROTEIN METQ"/>
    <property type="match status" value="1"/>
</dbReference>
<proteinExistence type="inferred from homology"/>
<dbReference type="AlphaFoldDB" id="A0AA96FAS3"/>
<feature type="chain" id="PRO_5041698315" description="Lipoprotein" evidence="8">
    <location>
        <begin position="21"/>
        <end position="278"/>
    </location>
</feature>
<accession>A0AA96FAS3</accession>
<keyword evidence="4" id="KW-0564">Palmitate</keyword>
<evidence type="ECO:0000256" key="1">
    <source>
        <dbReference type="ARBA" id="ARBA00004635"/>
    </source>
</evidence>
<sequence>MRKHLLPLTALAATVALALAACSGSTDSDATASGDSTAGLQTLVVGATAVPAGEIVQYIIDSGQAAAAGLDIQITEFSDYNTPNPALSEGATDVNLFQHKPFLDLYNENSGDDLVSVGEVYLPPLALYSKTVDSLDALPEGASIALPNDGSNESRALLLLQSAGLIEVADGGSTVADITSNPHGYQFLEVDAASLPAALDDQDAAIVNFSFASAAGLSSDLQLLSEGTDSPYFNILATRAELADDARVLAFYGLLTSAETQQWIEDEYNGLVVPVAVS</sequence>
<evidence type="ECO:0000313" key="10">
    <source>
        <dbReference type="Proteomes" id="UP001304125"/>
    </source>
</evidence>
<dbReference type="InterPro" id="IPR004872">
    <property type="entry name" value="Lipoprotein_NlpA"/>
</dbReference>
<comment type="similarity">
    <text evidence="6">Belongs to the nlpA lipoprotein family.</text>
</comment>
<keyword evidence="2 8" id="KW-0732">Signal</keyword>
<evidence type="ECO:0000256" key="3">
    <source>
        <dbReference type="ARBA" id="ARBA00023136"/>
    </source>
</evidence>
<evidence type="ECO:0000256" key="4">
    <source>
        <dbReference type="ARBA" id="ARBA00023139"/>
    </source>
</evidence>
<dbReference type="PROSITE" id="PS51257">
    <property type="entry name" value="PROKAR_LIPOPROTEIN"/>
    <property type="match status" value="1"/>
</dbReference>
<keyword evidence="10" id="KW-1185">Reference proteome</keyword>
<keyword evidence="5 6" id="KW-0449">Lipoprotein</keyword>
<dbReference type="GO" id="GO:0016020">
    <property type="term" value="C:membrane"/>
    <property type="evidence" value="ECO:0007669"/>
    <property type="project" value="UniProtKB-SubCell"/>
</dbReference>
<feature type="lipid moiety-binding region" description="S-diacylglycerol cysteine" evidence="7">
    <location>
        <position position="22"/>
    </location>
</feature>
<evidence type="ECO:0000256" key="8">
    <source>
        <dbReference type="SAM" id="SignalP"/>
    </source>
</evidence>
<dbReference type="SUPFAM" id="SSF53850">
    <property type="entry name" value="Periplasmic binding protein-like II"/>
    <property type="match status" value="1"/>
</dbReference>
<dbReference type="Pfam" id="PF03180">
    <property type="entry name" value="Lipoprotein_9"/>
    <property type="match status" value="1"/>
</dbReference>
<dbReference type="RefSeq" id="WP_313499993.1">
    <property type="nucleotide sequence ID" value="NZ_CP134879.1"/>
</dbReference>
<dbReference type="EMBL" id="CP134879">
    <property type="protein sequence ID" value="WNM25211.1"/>
    <property type="molecule type" value="Genomic_DNA"/>
</dbReference>
<evidence type="ECO:0000256" key="6">
    <source>
        <dbReference type="PIRNR" id="PIRNR002854"/>
    </source>
</evidence>
<evidence type="ECO:0000256" key="2">
    <source>
        <dbReference type="ARBA" id="ARBA00022729"/>
    </source>
</evidence>
<evidence type="ECO:0000256" key="7">
    <source>
        <dbReference type="PIRSR" id="PIRSR002854-1"/>
    </source>
</evidence>
<reference evidence="9 10" key="1">
    <citation type="submission" date="2023-09" db="EMBL/GenBank/DDBJ databases">
        <title>Demequina sp. a novel bacteria isolated from Capsicum annuum.</title>
        <authorList>
            <person name="Humaira Z."/>
            <person name="Lee J."/>
            <person name="Cho D."/>
        </authorList>
    </citation>
    <scope>NUCLEOTIDE SEQUENCE [LARGE SCALE GENOMIC DNA]</scope>
    <source>
        <strain evidence="9 10">OYTSA14</strain>
    </source>
</reference>
<gene>
    <name evidence="9" type="ORF">RN606_03420</name>
</gene>
<protein>
    <recommendedName>
        <fullName evidence="6">Lipoprotein</fullName>
    </recommendedName>
</protein>
<comment type="subcellular location">
    <subcellularLocation>
        <location evidence="1">Membrane</location>
        <topology evidence="1">Lipid-anchor</topology>
    </subcellularLocation>
</comment>
<dbReference type="PANTHER" id="PTHR30429:SF0">
    <property type="entry name" value="METHIONINE-BINDING LIPOPROTEIN METQ"/>
    <property type="match status" value="1"/>
</dbReference>
<dbReference type="Gene3D" id="3.40.190.10">
    <property type="entry name" value="Periplasmic binding protein-like II"/>
    <property type="match status" value="2"/>
</dbReference>
<dbReference type="Proteomes" id="UP001304125">
    <property type="component" value="Chromosome"/>
</dbReference>
<name>A0AA96FAS3_9MICO</name>
<dbReference type="PIRSF" id="PIRSF002854">
    <property type="entry name" value="MetQ"/>
    <property type="match status" value="1"/>
</dbReference>